<comment type="caution">
    <text evidence="9">The sequence shown here is derived from an EMBL/GenBank/DDBJ whole genome shotgun (WGS) entry which is preliminary data.</text>
</comment>
<dbReference type="PANTHER" id="PTHR13690:SF80">
    <property type="entry name" value="BZIP TRANSCRIPTION FACTOR FAMILY PROTEIN-RELATED"/>
    <property type="match status" value="1"/>
</dbReference>
<comment type="subcellular location">
    <subcellularLocation>
        <location evidence="1">Nucleus</location>
    </subcellularLocation>
</comment>
<feature type="region of interest" description="Disordered" evidence="7">
    <location>
        <begin position="161"/>
        <end position="180"/>
    </location>
</feature>
<dbReference type="Gene3D" id="1.20.5.170">
    <property type="match status" value="1"/>
</dbReference>
<evidence type="ECO:0000256" key="4">
    <source>
        <dbReference type="ARBA" id="ARBA00023163"/>
    </source>
</evidence>
<keyword evidence="10" id="KW-1185">Reference proteome</keyword>
<dbReference type="GO" id="GO:0005634">
    <property type="term" value="C:nucleus"/>
    <property type="evidence" value="ECO:0007669"/>
    <property type="project" value="UniProtKB-SubCell"/>
</dbReference>
<dbReference type="EMBL" id="JAKOGI010000139">
    <property type="protein sequence ID" value="KAJ8442608.1"/>
    <property type="molecule type" value="Genomic_DNA"/>
</dbReference>
<sequence>MECSEDIGVMQRIQSSFGNCSSSNPKQSNPHMSINMQIQNLSLEGVGNKRPTGIPIPPSQSHPHSPSIGANSQFGVPKMASHHVGTQNFAMGPTHSRSLSQPSFFSFDHLPPLSPSSFRESPPTSVSDRVSSDIPMEERGSHLQGSLAPAPFAGVSTVHVTEGLPPRRGHRRSSSDIPPRFNSMVQPPVAQFTPPGHQRIPDGDRVRDKPVQLAMKREADCGGVVTDVAGGRKSEVEVDDLFSAYMNLDNIDAWNSSSVEDKDMDSKVSGTRTNDSSENEVESSISGNSYGIHGATSRNSTENRERGKRSAPGDIAPTGRHFRSLSMDSFMGNLNFNEESLKLPPSPSIRSAHHSPSSSFDGNSNKFSVEFGNGEFSAEELKKIMASEKLAEIATADPKRVKRILANRQSAARSKERKLRYIAELEHKVQTLQTEATTLSAQLTLLQRDSAGLTSENKELRLRLQAMEQQGQLRDGKLSVVISARMYESFVNIPEKLIFVVTALNEALAAEVQRLKLATGELRGDAPPSGFPQHLMKADNQMFQMQSSQFKMYQLQQQQTQQDSQKQCQTSMPLQETRLDAEVPKN</sequence>
<feature type="region of interest" description="Disordered" evidence="7">
    <location>
        <begin position="114"/>
        <end position="144"/>
    </location>
</feature>
<feature type="region of interest" description="Disordered" evidence="7">
    <location>
        <begin position="45"/>
        <end position="75"/>
    </location>
</feature>
<feature type="coiled-coil region" evidence="6">
    <location>
        <begin position="415"/>
        <end position="470"/>
    </location>
</feature>
<dbReference type="GO" id="GO:0003677">
    <property type="term" value="F:DNA binding"/>
    <property type="evidence" value="ECO:0007669"/>
    <property type="project" value="UniProtKB-KW"/>
</dbReference>
<dbReference type="InterPro" id="IPR046347">
    <property type="entry name" value="bZIP_sf"/>
</dbReference>
<feature type="domain" description="BZIP" evidence="8">
    <location>
        <begin position="397"/>
        <end position="460"/>
    </location>
</feature>
<evidence type="ECO:0000256" key="7">
    <source>
        <dbReference type="SAM" id="MobiDB-lite"/>
    </source>
</evidence>
<dbReference type="AlphaFoldDB" id="A0A9Q1KGV2"/>
<evidence type="ECO:0000256" key="5">
    <source>
        <dbReference type="ARBA" id="ARBA00023242"/>
    </source>
</evidence>
<proteinExistence type="predicted"/>
<dbReference type="CDD" id="cd14703">
    <property type="entry name" value="bZIP_plant_RF2"/>
    <property type="match status" value="1"/>
</dbReference>
<keyword evidence="4" id="KW-0804">Transcription</keyword>
<keyword evidence="3" id="KW-0238">DNA-binding</keyword>
<dbReference type="SUPFAM" id="SSF57959">
    <property type="entry name" value="Leucine zipper domain"/>
    <property type="match status" value="1"/>
</dbReference>
<feature type="region of interest" description="Disordered" evidence="7">
    <location>
        <begin position="341"/>
        <end position="364"/>
    </location>
</feature>
<dbReference type="Pfam" id="PF00170">
    <property type="entry name" value="bZIP_1"/>
    <property type="match status" value="1"/>
</dbReference>
<feature type="compositionally biased region" description="Low complexity" evidence="7">
    <location>
        <begin position="556"/>
        <end position="571"/>
    </location>
</feature>
<evidence type="ECO:0000259" key="8">
    <source>
        <dbReference type="PROSITE" id="PS50217"/>
    </source>
</evidence>
<evidence type="ECO:0000256" key="3">
    <source>
        <dbReference type="ARBA" id="ARBA00023125"/>
    </source>
</evidence>
<dbReference type="SMART" id="SM00338">
    <property type="entry name" value="BRLZ"/>
    <property type="match status" value="1"/>
</dbReference>
<feature type="region of interest" description="Disordered" evidence="7">
    <location>
        <begin position="259"/>
        <end position="321"/>
    </location>
</feature>
<keyword evidence="6" id="KW-0175">Coiled coil</keyword>
<dbReference type="Proteomes" id="UP001153076">
    <property type="component" value="Unassembled WGS sequence"/>
</dbReference>
<keyword evidence="2" id="KW-0805">Transcription regulation</keyword>
<dbReference type="PROSITE" id="PS50217">
    <property type="entry name" value="BZIP"/>
    <property type="match status" value="1"/>
</dbReference>
<dbReference type="OrthoDB" id="1435597at2759"/>
<name>A0A9Q1KGV2_9CARY</name>
<dbReference type="InterPro" id="IPR004827">
    <property type="entry name" value="bZIP"/>
</dbReference>
<feature type="compositionally biased region" description="Low complexity" evidence="7">
    <location>
        <begin position="348"/>
        <end position="359"/>
    </location>
</feature>
<evidence type="ECO:0000256" key="1">
    <source>
        <dbReference type="ARBA" id="ARBA00004123"/>
    </source>
</evidence>
<gene>
    <name evidence="9" type="ORF">Cgig2_026550</name>
</gene>
<feature type="compositionally biased region" description="Polar residues" evidence="7">
    <location>
        <begin position="268"/>
        <end position="289"/>
    </location>
</feature>
<feature type="region of interest" description="Disordered" evidence="7">
    <location>
        <begin position="556"/>
        <end position="586"/>
    </location>
</feature>
<dbReference type="GO" id="GO:0003700">
    <property type="term" value="F:DNA-binding transcription factor activity"/>
    <property type="evidence" value="ECO:0007669"/>
    <property type="project" value="InterPro"/>
</dbReference>
<accession>A0A9Q1KGV2</accession>
<reference evidence="9" key="1">
    <citation type="submission" date="2022-04" db="EMBL/GenBank/DDBJ databases">
        <title>Carnegiea gigantea Genome sequencing and assembly v2.</title>
        <authorList>
            <person name="Copetti D."/>
            <person name="Sanderson M.J."/>
            <person name="Burquez A."/>
            <person name="Wojciechowski M.F."/>
        </authorList>
    </citation>
    <scope>NUCLEOTIDE SEQUENCE</scope>
    <source>
        <strain evidence="9">SGP5-SGP5p</strain>
        <tissue evidence="9">Aerial part</tissue>
    </source>
</reference>
<evidence type="ECO:0000256" key="2">
    <source>
        <dbReference type="ARBA" id="ARBA00023015"/>
    </source>
</evidence>
<evidence type="ECO:0000313" key="9">
    <source>
        <dbReference type="EMBL" id="KAJ8442608.1"/>
    </source>
</evidence>
<dbReference type="FunFam" id="1.20.5.170:FF:000009">
    <property type="entry name" value="probable transcription factor PosF21"/>
    <property type="match status" value="1"/>
</dbReference>
<keyword evidence="5" id="KW-0539">Nucleus</keyword>
<evidence type="ECO:0000256" key="6">
    <source>
        <dbReference type="SAM" id="Coils"/>
    </source>
</evidence>
<feature type="compositionally biased region" description="Polar residues" evidence="7">
    <location>
        <begin position="115"/>
        <end position="129"/>
    </location>
</feature>
<protein>
    <recommendedName>
        <fullName evidence="8">BZIP domain-containing protein</fullName>
    </recommendedName>
</protein>
<organism evidence="9 10">
    <name type="scientific">Carnegiea gigantea</name>
    <dbReference type="NCBI Taxonomy" id="171969"/>
    <lineage>
        <taxon>Eukaryota</taxon>
        <taxon>Viridiplantae</taxon>
        <taxon>Streptophyta</taxon>
        <taxon>Embryophyta</taxon>
        <taxon>Tracheophyta</taxon>
        <taxon>Spermatophyta</taxon>
        <taxon>Magnoliopsida</taxon>
        <taxon>eudicotyledons</taxon>
        <taxon>Gunneridae</taxon>
        <taxon>Pentapetalae</taxon>
        <taxon>Caryophyllales</taxon>
        <taxon>Cactineae</taxon>
        <taxon>Cactaceae</taxon>
        <taxon>Cactoideae</taxon>
        <taxon>Echinocereeae</taxon>
        <taxon>Carnegiea</taxon>
    </lineage>
</organism>
<evidence type="ECO:0000313" key="10">
    <source>
        <dbReference type="Proteomes" id="UP001153076"/>
    </source>
</evidence>
<feature type="compositionally biased region" description="Basic and acidic residues" evidence="7">
    <location>
        <begin position="577"/>
        <end position="586"/>
    </location>
</feature>
<dbReference type="PANTHER" id="PTHR13690">
    <property type="entry name" value="TRANSCRIPTION FACTOR POSF21-RELATED"/>
    <property type="match status" value="1"/>
</dbReference>
<dbReference type="InterPro" id="IPR044759">
    <property type="entry name" value="bZIP_RF2"/>
</dbReference>